<feature type="region of interest" description="Disordered" evidence="1">
    <location>
        <begin position="1"/>
        <end position="117"/>
    </location>
</feature>
<sequence length="578" mass="64239">MDEHLSTKSHPPHRSTSRDGGGGPSPSLRPPPLPHASTNYLHHPESPTPSTGHNYQLDGHYQQYSSAELEPEWPIENSPSLLSSKSPGSVSSSESCHSEGVERDHSEVVSRKIVHGSQPLRKKSSDLDLLVEAEPDWMNQDMKSLFHAVYRRHGSFKERRELNIRYKDVGCIQCAAKGRSCSIRATALQCANCPPYVKCGRVPILKRLRVTEIMKISDEQYEWLLEWYKKSVESEQLREIRHKAEELEGAVNSSGNSLSKSRTAVSSLSAGYGLRYPSHFAIPKDPGSSEVEPEASAYSHRFPPSYEKVGRVDYRSIDGASQHHAVAHSPYSTTAAPMISHHRNRRYITPAAPYYSPSPSYLFATPSRLPVPPAPPLAKGPYYRPMYYGEYSSPISSNNSALSSPNPAPVSYNTPMNEFCQSTHSESPPEQQHQVIMNQGASQNPYPVIVPNSSEYTVAPAPATSAEIYPSPNDSGSTSSDQQYPRPNINNDFDPHTQYYSPEDSKTSPPQYRQWEGSRYGSPSASASASASTFHLTKQARFPRNYEPDQAGEGYRGYYYPTSDSLLTPSLKRVARED</sequence>
<organism evidence="2 3">
    <name type="scientific">Collybiopsis confluens</name>
    <dbReference type="NCBI Taxonomy" id="2823264"/>
    <lineage>
        <taxon>Eukaryota</taxon>
        <taxon>Fungi</taxon>
        <taxon>Dikarya</taxon>
        <taxon>Basidiomycota</taxon>
        <taxon>Agaricomycotina</taxon>
        <taxon>Agaricomycetes</taxon>
        <taxon>Agaricomycetidae</taxon>
        <taxon>Agaricales</taxon>
        <taxon>Marasmiineae</taxon>
        <taxon>Omphalotaceae</taxon>
        <taxon>Collybiopsis</taxon>
    </lineage>
</organism>
<evidence type="ECO:0000256" key="1">
    <source>
        <dbReference type="SAM" id="MobiDB-lite"/>
    </source>
</evidence>
<keyword evidence="3" id="KW-1185">Reference proteome</keyword>
<evidence type="ECO:0000313" key="2">
    <source>
        <dbReference type="EMBL" id="KAF5362774.1"/>
    </source>
</evidence>
<evidence type="ECO:0000313" key="3">
    <source>
        <dbReference type="Proteomes" id="UP000518752"/>
    </source>
</evidence>
<feature type="compositionally biased region" description="Low complexity" evidence="1">
    <location>
        <begin position="78"/>
        <end position="95"/>
    </location>
</feature>
<feature type="region of interest" description="Disordered" evidence="1">
    <location>
        <begin position="465"/>
        <end position="564"/>
    </location>
</feature>
<gene>
    <name evidence="2" type="ORF">D9757_011005</name>
</gene>
<dbReference type="AlphaFoldDB" id="A0A8H5GD78"/>
<proteinExistence type="predicted"/>
<protein>
    <submittedName>
        <fullName evidence="2">Uncharacterized protein</fullName>
    </submittedName>
</protein>
<dbReference type="EMBL" id="JAACJN010000198">
    <property type="protein sequence ID" value="KAF5362774.1"/>
    <property type="molecule type" value="Genomic_DNA"/>
</dbReference>
<comment type="caution">
    <text evidence="2">The sequence shown here is derived from an EMBL/GenBank/DDBJ whole genome shotgun (WGS) entry which is preliminary data.</text>
</comment>
<feature type="compositionally biased region" description="Basic and acidic residues" evidence="1">
    <location>
        <begin position="96"/>
        <end position="110"/>
    </location>
</feature>
<dbReference type="OrthoDB" id="2890087at2759"/>
<feature type="compositionally biased region" description="Low complexity" evidence="1">
    <location>
        <begin position="522"/>
        <end position="532"/>
    </location>
</feature>
<dbReference type="Proteomes" id="UP000518752">
    <property type="component" value="Unassembled WGS sequence"/>
</dbReference>
<feature type="compositionally biased region" description="Polar residues" evidence="1">
    <location>
        <begin position="472"/>
        <end position="491"/>
    </location>
</feature>
<accession>A0A8H5GD78</accession>
<name>A0A8H5GD78_9AGAR</name>
<reference evidence="2 3" key="1">
    <citation type="journal article" date="2020" name="ISME J.">
        <title>Uncovering the hidden diversity of litter-decomposition mechanisms in mushroom-forming fungi.</title>
        <authorList>
            <person name="Floudas D."/>
            <person name="Bentzer J."/>
            <person name="Ahren D."/>
            <person name="Johansson T."/>
            <person name="Persson P."/>
            <person name="Tunlid A."/>
        </authorList>
    </citation>
    <scope>NUCLEOTIDE SEQUENCE [LARGE SCALE GENOMIC DNA]</scope>
    <source>
        <strain evidence="2 3">CBS 406.79</strain>
    </source>
</reference>